<sequence>MLILPIAFDPPLSITGIPPTPFSFISLKAWRTGSSSYTLTTCLALIRGSPRSVSFLAPQFSNQWSPMHSANMWITADCVMMFSIFAPPTTGTLFILYFESSSRTVNKEFESCKARNGAHRNVPEMSRTVVFLYRSDAVRAPKKFPEVTAADLGLKLACFVLQLTPLAATAAAMPLLLSFGSTLLDSSVSD</sequence>
<proteinExistence type="predicted"/>
<reference evidence="1" key="1">
    <citation type="journal article" date="2013" name="J. Plant Res.">
        <title>Effect of fungi and light on seed germination of three Opuntia species from semiarid lands of central Mexico.</title>
        <authorList>
            <person name="Delgado-Sanchez P."/>
            <person name="Jimenez-Bremont J.F."/>
            <person name="Guerrero-Gonzalez Mde L."/>
            <person name="Flores J."/>
        </authorList>
    </citation>
    <scope>NUCLEOTIDE SEQUENCE</scope>
    <source>
        <tissue evidence="1">Cladode</tissue>
    </source>
</reference>
<protein>
    <submittedName>
        <fullName evidence="1">Uncharacterized protein</fullName>
    </submittedName>
</protein>
<evidence type="ECO:0000313" key="1">
    <source>
        <dbReference type="EMBL" id="MBA4655418.1"/>
    </source>
</evidence>
<name>A0A7C8ZZ89_OPUST</name>
<organism evidence="1">
    <name type="scientific">Opuntia streptacantha</name>
    <name type="common">Prickly pear cactus</name>
    <name type="synonym">Opuntia cardona</name>
    <dbReference type="NCBI Taxonomy" id="393608"/>
    <lineage>
        <taxon>Eukaryota</taxon>
        <taxon>Viridiplantae</taxon>
        <taxon>Streptophyta</taxon>
        <taxon>Embryophyta</taxon>
        <taxon>Tracheophyta</taxon>
        <taxon>Spermatophyta</taxon>
        <taxon>Magnoliopsida</taxon>
        <taxon>eudicotyledons</taxon>
        <taxon>Gunneridae</taxon>
        <taxon>Pentapetalae</taxon>
        <taxon>Caryophyllales</taxon>
        <taxon>Cactineae</taxon>
        <taxon>Cactaceae</taxon>
        <taxon>Opuntioideae</taxon>
        <taxon>Opuntia</taxon>
    </lineage>
</organism>
<accession>A0A7C8ZZ89</accession>
<dbReference type="EMBL" id="GISG01187698">
    <property type="protein sequence ID" value="MBA4655418.1"/>
    <property type="molecule type" value="Transcribed_RNA"/>
</dbReference>
<dbReference type="AlphaFoldDB" id="A0A7C8ZZ89"/>
<reference evidence="1" key="2">
    <citation type="submission" date="2020-07" db="EMBL/GenBank/DDBJ databases">
        <authorList>
            <person name="Vera ALvarez R."/>
            <person name="Arias-Moreno D.M."/>
            <person name="Jimenez-Jacinto V."/>
            <person name="Jimenez-Bremont J.F."/>
            <person name="Swaminathan K."/>
            <person name="Moose S.P."/>
            <person name="Guerrero-Gonzalez M.L."/>
            <person name="Marino-Ramirez L."/>
            <person name="Landsman D."/>
            <person name="Rodriguez-Kessler M."/>
            <person name="Delgado-Sanchez P."/>
        </authorList>
    </citation>
    <scope>NUCLEOTIDE SEQUENCE</scope>
    <source>
        <tissue evidence="1">Cladode</tissue>
    </source>
</reference>